<keyword evidence="1" id="KW-0472">Membrane</keyword>
<keyword evidence="1" id="KW-1133">Transmembrane helix</keyword>
<protein>
    <submittedName>
        <fullName evidence="2">Uncharacterized protein</fullName>
    </submittedName>
</protein>
<evidence type="ECO:0000313" key="2">
    <source>
        <dbReference type="EMBL" id="ANY77364.1"/>
    </source>
</evidence>
<dbReference type="EMBL" id="CP016616">
    <property type="protein sequence ID" value="ANY77364.1"/>
    <property type="molecule type" value="Genomic_DNA"/>
</dbReference>
<gene>
    <name evidence="2" type="ORF">BB934_03270</name>
</gene>
<name>A0A1B2EBK5_9HYPH</name>
<feature type="transmembrane region" description="Helical" evidence="1">
    <location>
        <begin position="27"/>
        <end position="60"/>
    </location>
</feature>
<dbReference type="RefSeq" id="WP_099508362.1">
    <property type="nucleotide sequence ID" value="NZ_CP016616.1"/>
</dbReference>
<evidence type="ECO:0000256" key="1">
    <source>
        <dbReference type="SAM" id="Phobius"/>
    </source>
</evidence>
<sequence length="87" mass="9722">MQMDHAGRSATIGSGRVWAPMMRLAGLFLAGAVLLTIMLVGLFIVLPVMLIGGIALSFYLRRRLRRAQRRQPEDGVIDAEYTVIEHR</sequence>
<reference evidence="2" key="1">
    <citation type="submission" date="2016-07" db="EMBL/GenBank/DDBJ databases">
        <title>Microvirga ossetica sp. nov. a new species of rhizobia isolated from root nodules of the legume species Vicia alpestris Steven originated from North Ossetia region in the Caucasus.</title>
        <authorList>
            <person name="Safronova V.I."/>
            <person name="Kuznetsova I.G."/>
            <person name="Sazanova A.L."/>
            <person name="Belimov A."/>
            <person name="Andronov E."/>
            <person name="Osledkin Y.S."/>
            <person name="Onishchuk O.P."/>
            <person name="Kurchak O.N."/>
            <person name="Shaposhnikov A.I."/>
            <person name="Willems A."/>
            <person name="Tikhonovich I.A."/>
        </authorList>
    </citation>
    <scope>NUCLEOTIDE SEQUENCE [LARGE SCALE GENOMIC DNA]</scope>
    <source>
        <strain evidence="2">V5/3M</strain>
    </source>
</reference>
<accession>A0A1B2EBK5</accession>
<dbReference type="AlphaFoldDB" id="A0A1B2EBK5"/>
<keyword evidence="1" id="KW-0812">Transmembrane</keyword>
<organism evidence="2">
    <name type="scientific">Microvirga ossetica</name>
    <dbReference type="NCBI Taxonomy" id="1882682"/>
    <lineage>
        <taxon>Bacteria</taxon>
        <taxon>Pseudomonadati</taxon>
        <taxon>Pseudomonadota</taxon>
        <taxon>Alphaproteobacteria</taxon>
        <taxon>Hyphomicrobiales</taxon>
        <taxon>Methylobacteriaceae</taxon>
        <taxon>Microvirga</taxon>
    </lineage>
</organism>
<dbReference type="KEGG" id="moc:BB934_03270"/>
<proteinExistence type="predicted"/>